<gene>
    <name evidence="2" type="ORF">PC_RS00140</name>
</gene>
<protein>
    <submittedName>
        <fullName evidence="2">Uncharacterized protein</fullName>
    </submittedName>
</protein>
<dbReference type="HOGENOM" id="CLU_2047438_0_0_0"/>
<keyword evidence="1" id="KW-1133">Transmembrane helix</keyword>
<evidence type="ECO:0000256" key="1">
    <source>
        <dbReference type="SAM" id="Phobius"/>
    </source>
</evidence>
<name>Q6MF97_PARUW</name>
<dbReference type="EMBL" id="BX908798">
    <property type="protein sequence ID" value="CAF22752.1"/>
    <property type="molecule type" value="Genomic_DNA"/>
</dbReference>
<keyword evidence="1" id="KW-0812">Transmembrane</keyword>
<dbReference type="AlphaFoldDB" id="Q6MF97"/>
<keyword evidence="3" id="KW-1185">Reference proteome</keyword>
<keyword evidence="1" id="KW-0472">Membrane</keyword>
<feature type="transmembrane region" description="Helical" evidence="1">
    <location>
        <begin position="69"/>
        <end position="87"/>
    </location>
</feature>
<evidence type="ECO:0000313" key="3">
    <source>
        <dbReference type="Proteomes" id="UP000000529"/>
    </source>
</evidence>
<dbReference type="Proteomes" id="UP000000529">
    <property type="component" value="Chromosome"/>
</dbReference>
<dbReference type="KEGG" id="pcu:PC_RS00140"/>
<sequence>MLLTSTFLNFSVNQPKFLSDFVNRSKDYFKFDLANRVKQIAKEIFSKFSETIQKNNNNNQRSNQNSVKGISMLFCVTIILLLFNSFFRRSDSSFPLPTPKMRCDDNLPSGKINKRRAAQI</sequence>
<evidence type="ECO:0000313" key="2">
    <source>
        <dbReference type="EMBL" id="CAF22752.1"/>
    </source>
</evidence>
<accession>Q6MF97</accession>
<proteinExistence type="predicted"/>
<reference evidence="2 3" key="1">
    <citation type="journal article" date="2004" name="Science">
        <title>Illuminating the evolutionary history of chlamydiae.</title>
        <authorList>
            <person name="Horn M."/>
            <person name="Collingro A."/>
            <person name="Schmitz-Esser S."/>
            <person name="Beier C.L."/>
            <person name="Purkhold U."/>
            <person name="Fartmann B."/>
            <person name="Brandt P."/>
            <person name="Nyakatura G.J."/>
            <person name="Droege M."/>
            <person name="Frishman D."/>
            <person name="Rattei T."/>
            <person name="Mewes H."/>
            <person name="Wagner M."/>
        </authorList>
    </citation>
    <scope>NUCLEOTIDE SEQUENCE [LARGE SCALE GENOMIC DNA]</scope>
    <source>
        <strain evidence="2 3">UWE25</strain>
    </source>
</reference>
<organism evidence="2 3">
    <name type="scientific">Protochlamydia amoebophila (strain UWE25)</name>
    <dbReference type="NCBI Taxonomy" id="264201"/>
    <lineage>
        <taxon>Bacteria</taxon>
        <taxon>Pseudomonadati</taxon>
        <taxon>Chlamydiota</taxon>
        <taxon>Chlamydiia</taxon>
        <taxon>Parachlamydiales</taxon>
        <taxon>Parachlamydiaceae</taxon>
        <taxon>Candidatus Protochlamydia</taxon>
    </lineage>
</organism>